<reference evidence="10 11" key="1">
    <citation type="submission" date="2022-01" db="EMBL/GenBank/DDBJ databases">
        <title>A high-quality chromosome-level genome assembly of rohu carp, Labeo rohita.</title>
        <authorList>
            <person name="Arick M.A. II"/>
            <person name="Hsu C.-Y."/>
            <person name="Magbanua Z."/>
            <person name="Pechanova O."/>
            <person name="Grover C."/>
            <person name="Miller E."/>
            <person name="Thrash A."/>
            <person name="Ezzel L."/>
            <person name="Alam S."/>
            <person name="Benzie J."/>
            <person name="Hamilton M."/>
            <person name="Karsi A."/>
            <person name="Lawrence M.L."/>
            <person name="Peterson D.G."/>
        </authorList>
    </citation>
    <scope>NUCLEOTIDE SEQUENCE [LARGE SCALE GENOMIC DNA]</scope>
    <source>
        <strain evidence="11">BAU-BD-2019</strain>
        <tissue evidence="10">Blood</tissue>
    </source>
</reference>
<comment type="catalytic activity">
    <reaction evidence="6">
        <text>ATP + H2O = ADP + phosphate + H(+)</text>
        <dbReference type="Rhea" id="RHEA:13065"/>
        <dbReference type="ChEBI" id="CHEBI:15377"/>
        <dbReference type="ChEBI" id="CHEBI:15378"/>
        <dbReference type="ChEBI" id="CHEBI:30616"/>
        <dbReference type="ChEBI" id="CHEBI:43474"/>
        <dbReference type="ChEBI" id="CHEBI:456216"/>
        <dbReference type="EC" id="3.6.4.13"/>
    </reaction>
</comment>
<dbReference type="Gene3D" id="3.40.50.300">
    <property type="entry name" value="P-loop containing nucleotide triphosphate hydrolases"/>
    <property type="match status" value="2"/>
</dbReference>
<dbReference type="Pfam" id="PF21010">
    <property type="entry name" value="HA2_C"/>
    <property type="match status" value="1"/>
</dbReference>
<gene>
    <name evidence="10" type="ORF">H4Q32_022616</name>
</gene>
<dbReference type="InterPro" id="IPR056328">
    <property type="entry name" value="DSRM_DHX29"/>
</dbReference>
<protein>
    <recommendedName>
        <fullName evidence="1">RNA helicase</fullName>
        <ecNumber evidence="1">3.6.4.13</ecNumber>
    </recommendedName>
</protein>
<feature type="compositionally biased region" description="Basic and acidic residues" evidence="8">
    <location>
        <begin position="323"/>
        <end position="337"/>
    </location>
</feature>
<feature type="compositionally biased region" description="Basic and acidic residues" evidence="8">
    <location>
        <begin position="169"/>
        <end position="199"/>
    </location>
</feature>
<feature type="compositionally biased region" description="Acidic residues" evidence="8">
    <location>
        <begin position="205"/>
        <end position="217"/>
    </location>
</feature>
<dbReference type="Pfam" id="PF00270">
    <property type="entry name" value="DEAD"/>
    <property type="match status" value="1"/>
</dbReference>
<dbReference type="Pfam" id="PF24899">
    <property type="entry name" value="UBA_DHX29"/>
    <property type="match status" value="1"/>
</dbReference>
<feature type="compositionally biased region" description="Acidic residues" evidence="8">
    <location>
        <begin position="490"/>
        <end position="506"/>
    </location>
</feature>
<evidence type="ECO:0000256" key="5">
    <source>
        <dbReference type="ARBA" id="ARBA00022840"/>
    </source>
</evidence>
<evidence type="ECO:0000256" key="4">
    <source>
        <dbReference type="ARBA" id="ARBA00022806"/>
    </source>
</evidence>
<dbReference type="Pfam" id="PF07717">
    <property type="entry name" value="OB_NTP_bind"/>
    <property type="match status" value="1"/>
</dbReference>
<dbReference type="InterPro" id="IPR027417">
    <property type="entry name" value="P-loop_NTPase"/>
</dbReference>
<dbReference type="Pfam" id="PF26026">
    <property type="entry name" value="RNA_hel_CTD"/>
    <property type="match status" value="1"/>
</dbReference>
<dbReference type="SUPFAM" id="SSF52540">
    <property type="entry name" value="P-loop containing nucleoside triphosphate hydrolases"/>
    <property type="match status" value="1"/>
</dbReference>
<evidence type="ECO:0000256" key="6">
    <source>
        <dbReference type="ARBA" id="ARBA00047984"/>
    </source>
</evidence>
<keyword evidence="4 10" id="KW-0347">Helicase</keyword>
<dbReference type="Pfam" id="PF24385">
    <property type="entry name" value="DSRM_DHX29"/>
    <property type="match status" value="1"/>
</dbReference>
<dbReference type="GO" id="GO:0004386">
    <property type="term" value="F:helicase activity"/>
    <property type="evidence" value="ECO:0007669"/>
    <property type="project" value="UniProtKB-KW"/>
</dbReference>
<evidence type="ECO:0000256" key="3">
    <source>
        <dbReference type="ARBA" id="ARBA00022801"/>
    </source>
</evidence>
<dbReference type="InterPro" id="IPR059023">
    <property type="entry name" value="RNA_hel_CTD"/>
</dbReference>
<comment type="caution">
    <text evidence="10">The sequence shown here is derived from an EMBL/GenBank/DDBJ whole genome shotgun (WGS) entry which is preliminary data.</text>
</comment>
<sequence length="1548" mass="175015">MGGKKKKSAAAPTSVHPAAAAVNATNAATESTGKKQQRPNNDKSTSKENKTRAPKTYSLNTNAQTDTSVSDKSILKVVIQPELEKKVIKLINEYRQEHADKGPISGRLTSKKLLTEHIEEAMKSSMLYGGDLHSALDWLCLNLRDDELPEGFSQKMQEEKQKSRPKFQLPKEDEKQTATKKEAPKEEEKPKAKGMKEWILRYAEQSEDQSSEEDENQDSSVFNPELEEKFDPNDRYLLLTAQLYDAKEMAAESKAKKDKLGQRTAQDRIRVIQQEMKSLESHPMFNSAIKVKDTPKEEKKPVALTDGKEELNFNLFEQADAPPAEKTEKKKKEPKDIRNFDYTSRSWTGKSPKQFLIDWVRKNLPKSPPPSFNKVAVGRYWKCKVRIQRPNDVLEVCPTILTEDGMQAQHLGATLALYSLVKGQSVHQLLPPTYRDVWLEWRDSEQKEEEETRTAINKPRDQFIARLLTRLKQQQTLQPQADPQERLQDAEPEDSWENLDTQEDDEPQRGGGLVAEETSRRLLLKLRSSNLAHRLLAEREQLPVFQHRQQVLEALRRHRVLVIAGETGSGKSTQIPQFILEELLANGEAAQPCNVVVTQPRRISAMSLASRSSLCGYQIRMENRSGESTRLLYCTTGVLLRKLQQDRLLSSLTHIIVDEVHERSVQSDFLLTILKEVVHKRSDLRLILMSATVDCQKFANYFNRCPVVTIPGRTFPVFHLEDIVEETGYVLEQDSEYSQKFVEEEEEVSINITQKGGKTLQHQEVIVRDSGSGWDLGPELDHFSSRTRHVLQYMNPNKINVDLILDLLEYLDKSPQFRDVGGAVLIFLPGLAHIQQLYHESSQMSSLVETFVSKASALQRQGRAGRVREGFCFRLYPKFRYHTTEKCEYGSPEDFLCRALDAPQQQAVCNAVGLLRKIGACQQDSYTLTPLGHHLAALPVNVKIGKMLIFGAIFGCLEPIAIIAAAMSEKSPFVTPMSRKEEANLAKSALAVANSDHMTIYNAYLGWKSSRSEGMRAEMAYCRRHFLNRTALMTIEDVKQELIRMVEQAGFVASKPGRTPRSRPSAEPKALGSLSKQDVSVLKAVLTAGLYDSVGRILCTPSLDIQERVACVVETAQGKAHVHFSSVNRYLQTHGWLLFQEKVKYTKVFLRDTTLISPLSMLLFGGDIDVQHRDRLISLDGWIYFQAPVRIGVIFKHLRKLMDSLLERKLANPKMNLEDEKTIQIITELIKNPTYTQLCMERAELRLADHAALSATQSSTEDVLDFATGECQPSHRHLMTHEDHTDLDLSLELNRQLHAKLRRKQEEISALKETNSQLRNLAKQTEHYATILDALTTSFQRDSVSHCTLARPTEDHSSEHSWISLLTQEEPSDASSTALSKSTTADTESPTSGVKRQLWSSWNDLLCEDAEDTCLNCPASSKQPRLESELVQLDLEHLKAQLDQDEQAPQQLREDSDLTQNQSLEMSSEGLNVQRVNIFGAFHGFQVVTEIPSVIADLNISGDDGKVCFKTAIRDHSTVKTKVFPNGKAFTSHTPTGSCRFLWVPTEH</sequence>
<dbReference type="PANTHER" id="PTHR18934">
    <property type="entry name" value="ATP-DEPENDENT RNA HELICASE"/>
    <property type="match status" value="1"/>
</dbReference>
<dbReference type="SMART" id="SM00847">
    <property type="entry name" value="HA2"/>
    <property type="match status" value="1"/>
</dbReference>
<feature type="coiled-coil region" evidence="7">
    <location>
        <begin position="1294"/>
        <end position="1324"/>
    </location>
</feature>
<dbReference type="SUPFAM" id="SSF111469">
    <property type="entry name" value="Geminin coiled-coil domain"/>
    <property type="match status" value="1"/>
</dbReference>
<feature type="compositionally biased region" description="Low complexity" evidence="8">
    <location>
        <begin position="9"/>
        <end position="29"/>
    </location>
</feature>
<evidence type="ECO:0000256" key="8">
    <source>
        <dbReference type="SAM" id="MobiDB-lite"/>
    </source>
</evidence>
<evidence type="ECO:0000256" key="7">
    <source>
        <dbReference type="SAM" id="Coils"/>
    </source>
</evidence>
<dbReference type="InterPro" id="IPR048333">
    <property type="entry name" value="HA2_WH"/>
</dbReference>
<feature type="region of interest" description="Disordered" evidence="8">
    <location>
        <begin position="474"/>
        <end position="514"/>
    </location>
</feature>
<evidence type="ECO:0000259" key="9">
    <source>
        <dbReference type="PROSITE" id="PS51192"/>
    </source>
</evidence>
<feature type="region of interest" description="Disordered" evidence="8">
    <location>
        <begin position="1"/>
        <end position="66"/>
    </location>
</feature>
<evidence type="ECO:0000256" key="2">
    <source>
        <dbReference type="ARBA" id="ARBA00022741"/>
    </source>
</evidence>
<dbReference type="InterPro" id="IPR014001">
    <property type="entry name" value="Helicase_ATP-bd"/>
</dbReference>
<dbReference type="EMBL" id="JACTAM010000010">
    <property type="protein sequence ID" value="KAI2660022.1"/>
    <property type="molecule type" value="Genomic_DNA"/>
</dbReference>
<keyword evidence="7" id="KW-0175">Coiled coil</keyword>
<evidence type="ECO:0000256" key="1">
    <source>
        <dbReference type="ARBA" id="ARBA00012552"/>
    </source>
</evidence>
<keyword evidence="3" id="KW-0378">Hydrolase</keyword>
<feature type="region of interest" description="Disordered" evidence="8">
    <location>
        <begin position="1368"/>
        <end position="1396"/>
    </location>
</feature>
<feature type="compositionally biased region" description="Low complexity" evidence="8">
    <location>
        <begin position="1373"/>
        <end position="1387"/>
    </location>
</feature>
<feature type="domain" description="Helicase ATP-binding" evidence="9">
    <location>
        <begin position="552"/>
        <end position="711"/>
    </location>
</feature>
<feature type="compositionally biased region" description="Basic and acidic residues" evidence="8">
    <location>
        <begin position="40"/>
        <end position="51"/>
    </location>
</feature>
<dbReference type="InterPro" id="IPR011709">
    <property type="entry name" value="DEAD-box_helicase_OB_fold"/>
</dbReference>
<dbReference type="PROSITE" id="PS51192">
    <property type="entry name" value="HELICASE_ATP_BIND_1"/>
    <property type="match status" value="1"/>
</dbReference>
<dbReference type="Pfam" id="PF04408">
    <property type="entry name" value="WHD_HA2"/>
    <property type="match status" value="1"/>
</dbReference>
<dbReference type="Gene3D" id="1.20.120.1080">
    <property type="match status" value="1"/>
</dbReference>
<dbReference type="InterPro" id="IPR056890">
    <property type="entry name" value="UBA_DHX29-like"/>
</dbReference>
<dbReference type="InterPro" id="IPR011545">
    <property type="entry name" value="DEAD/DEAH_box_helicase_dom"/>
</dbReference>
<evidence type="ECO:0000313" key="10">
    <source>
        <dbReference type="EMBL" id="KAI2660022.1"/>
    </source>
</evidence>
<dbReference type="SMART" id="SM00487">
    <property type="entry name" value="DEXDc"/>
    <property type="match status" value="1"/>
</dbReference>
<dbReference type="CDD" id="cd22590">
    <property type="entry name" value="McIdas_CC"/>
    <property type="match status" value="1"/>
</dbReference>
<keyword evidence="11" id="KW-1185">Reference proteome</keyword>
<dbReference type="Proteomes" id="UP000830375">
    <property type="component" value="Unassembled WGS sequence"/>
</dbReference>
<proteinExistence type="predicted"/>
<name>A0ABQ8MAZ4_LABRO</name>
<dbReference type="InterPro" id="IPR007502">
    <property type="entry name" value="Helicase-assoc_dom"/>
</dbReference>
<feature type="compositionally biased region" description="Polar residues" evidence="8">
    <location>
        <begin position="57"/>
        <end position="66"/>
    </location>
</feature>
<dbReference type="EC" id="3.6.4.13" evidence="1"/>
<dbReference type="Gene3D" id="1.20.5.1180">
    <property type="entry name" value="Geminin coiled-coil domain"/>
    <property type="match status" value="1"/>
</dbReference>
<keyword evidence="5" id="KW-0067">ATP-binding</keyword>
<feature type="region of interest" description="Disordered" evidence="8">
    <location>
        <begin position="153"/>
        <end position="228"/>
    </location>
</feature>
<dbReference type="PANTHER" id="PTHR18934:SF264">
    <property type="entry name" value="ATP-DEPENDENT RNA HELICASE DHX29"/>
    <property type="match status" value="1"/>
</dbReference>
<accession>A0ABQ8MAZ4</accession>
<organism evidence="10 11">
    <name type="scientific">Labeo rohita</name>
    <name type="common">Indian major carp</name>
    <name type="synonym">Cyprinus rohita</name>
    <dbReference type="NCBI Taxonomy" id="84645"/>
    <lineage>
        <taxon>Eukaryota</taxon>
        <taxon>Metazoa</taxon>
        <taxon>Chordata</taxon>
        <taxon>Craniata</taxon>
        <taxon>Vertebrata</taxon>
        <taxon>Euteleostomi</taxon>
        <taxon>Actinopterygii</taxon>
        <taxon>Neopterygii</taxon>
        <taxon>Teleostei</taxon>
        <taxon>Ostariophysi</taxon>
        <taxon>Cypriniformes</taxon>
        <taxon>Cyprinidae</taxon>
        <taxon>Labeoninae</taxon>
        <taxon>Labeonini</taxon>
        <taxon>Labeo</taxon>
    </lineage>
</organism>
<feature type="region of interest" description="Disordered" evidence="8">
    <location>
        <begin position="317"/>
        <end position="337"/>
    </location>
</feature>
<keyword evidence="2" id="KW-0547">Nucleotide-binding</keyword>
<evidence type="ECO:0000313" key="11">
    <source>
        <dbReference type="Proteomes" id="UP000830375"/>
    </source>
</evidence>